<dbReference type="Gene3D" id="3.30.720.120">
    <property type="match status" value="1"/>
</dbReference>
<dbReference type="EMBL" id="JBHUHR010000039">
    <property type="protein sequence ID" value="MFD2036180.1"/>
    <property type="molecule type" value="Genomic_DNA"/>
</dbReference>
<sequence length="129" mass="14538">MKKEYKPSGYNSVSPYFIVDDADGFVALMKSIFDAKQLREYRTSEGKIMHSELQIDDSVIMLGNASEKYPAVTTVMHVYVPDVDQTFQKAIDSGCEIIEQPKVNEEDPDKRATFKDFAGNLWSIGTQMG</sequence>
<comment type="caution">
    <text evidence="2">The sequence shown here is derived from an EMBL/GenBank/DDBJ whole genome shotgun (WGS) entry which is preliminary data.</text>
</comment>
<name>A0ABW4VTL9_9BACT</name>
<reference evidence="3" key="1">
    <citation type="journal article" date="2019" name="Int. J. Syst. Evol. Microbiol.">
        <title>The Global Catalogue of Microorganisms (GCM) 10K type strain sequencing project: providing services to taxonomists for standard genome sequencing and annotation.</title>
        <authorList>
            <consortium name="The Broad Institute Genomics Platform"/>
            <consortium name="The Broad Institute Genome Sequencing Center for Infectious Disease"/>
            <person name="Wu L."/>
            <person name="Ma J."/>
        </authorList>
    </citation>
    <scope>NUCLEOTIDE SEQUENCE [LARGE SCALE GENOMIC DNA]</scope>
    <source>
        <strain evidence="3">CGMCC 1.15180</strain>
    </source>
</reference>
<dbReference type="CDD" id="cd07246">
    <property type="entry name" value="VOC_like"/>
    <property type="match status" value="1"/>
</dbReference>
<accession>A0ABW4VTL9</accession>
<dbReference type="Pfam" id="PF00903">
    <property type="entry name" value="Glyoxalase"/>
    <property type="match status" value="1"/>
</dbReference>
<organism evidence="2 3">
    <name type="scientific">Belliella marina</name>
    <dbReference type="NCBI Taxonomy" id="1644146"/>
    <lineage>
        <taxon>Bacteria</taxon>
        <taxon>Pseudomonadati</taxon>
        <taxon>Bacteroidota</taxon>
        <taxon>Cytophagia</taxon>
        <taxon>Cytophagales</taxon>
        <taxon>Cyclobacteriaceae</taxon>
        <taxon>Belliella</taxon>
    </lineage>
</organism>
<dbReference type="Gene3D" id="3.30.720.110">
    <property type="match status" value="1"/>
</dbReference>
<dbReference type="InterPro" id="IPR037523">
    <property type="entry name" value="VOC_core"/>
</dbReference>
<dbReference type="RefSeq" id="WP_376887210.1">
    <property type="nucleotide sequence ID" value="NZ_JBHUHR010000039.1"/>
</dbReference>
<dbReference type="PROSITE" id="PS51819">
    <property type="entry name" value="VOC"/>
    <property type="match status" value="1"/>
</dbReference>
<dbReference type="InterPro" id="IPR004360">
    <property type="entry name" value="Glyas_Fos-R_dOase_dom"/>
</dbReference>
<keyword evidence="3" id="KW-1185">Reference proteome</keyword>
<evidence type="ECO:0000313" key="2">
    <source>
        <dbReference type="EMBL" id="MFD2036180.1"/>
    </source>
</evidence>
<dbReference type="Proteomes" id="UP001597361">
    <property type="component" value="Unassembled WGS sequence"/>
</dbReference>
<protein>
    <submittedName>
        <fullName evidence="2">VOC family protein</fullName>
    </submittedName>
</protein>
<evidence type="ECO:0000313" key="3">
    <source>
        <dbReference type="Proteomes" id="UP001597361"/>
    </source>
</evidence>
<proteinExistence type="predicted"/>
<evidence type="ECO:0000259" key="1">
    <source>
        <dbReference type="PROSITE" id="PS51819"/>
    </source>
</evidence>
<gene>
    <name evidence="2" type="ORF">ACFSKL_15360</name>
</gene>
<dbReference type="InterPro" id="IPR029068">
    <property type="entry name" value="Glyas_Bleomycin-R_OHBP_Dase"/>
</dbReference>
<dbReference type="PANTHER" id="PTHR34109">
    <property type="entry name" value="BNAUNNG04460D PROTEIN-RELATED"/>
    <property type="match status" value="1"/>
</dbReference>
<feature type="domain" description="VOC" evidence="1">
    <location>
        <begin position="9"/>
        <end position="127"/>
    </location>
</feature>
<dbReference type="SUPFAM" id="SSF54593">
    <property type="entry name" value="Glyoxalase/Bleomycin resistance protein/Dihydroxybiphenyl dioxygenase"/>
    <property type="match status" value="1"/>
</dbReference>
<dbReference type="PANTHER" id="PTHR34109:SF1">
    <property type="entry name" value="VOC DOMAIN-CONTAINING PROTEIN"/>
    <property type="match status" value="1"/>
</dbReference>